<evidence type="ECO:0000313" key="12">
    <source>
        <dbReference type="Proteomes" id="UP000030762"/>
    </source>
</evidence>
<evidence type="ECO:0000256" key="2">
    <source>
        <dbReference type="ARBA" id="ARBA00022723"/>
    </source>
</evidence>
<dbReference type="GO" id="GO:0030248">
    <property type="term" value="F:cellulose binding"/>
    <property type="evidence" value="ECO:0007669"/>
    <property type="project" value="InterPro"/>
</dbReference>
<dbReference type="GeneID" id="19956889"/>
<feature type="compositionally biased region" description="Low complexity" evidence="8">
    <location>
        <begin position="227"/>
        <end position="245"/>
    </location>
</feature>
<feature type="signal peptide" evidence="9">
    <location>
        <begin position="1"/>
        <end position="19"/>
    </location>
</feature>
<evidence type="ECO:0000256" key="1">
    <source>
        <dbReference type="ARBA" id="ARBA00001973"/>
    </source>
</evidence>
<dbReference type="STRING" id="1156394.T0PY88"/>
<keyword evidence="12" id="KW-1185">Reference proteome</keyword>
<evidence type="ECO:0000256" key="4">
    <source>
        <dbReference type="ARBA" id="ARBA00023008"/>
    </source>
</evidence>
<feature type="compositionally biased region" description="Low complexity" evidence="8">
    <location>
        <begin position="273"/>
        <end position="297"/>
    </location>
</feature>
<organism evidence="11 12">
    <name type="scientific">Saprolegnia diclina (strain VS20)</name>
    <dbReference type="NCBI Taxonomy" id="1156394"/>
    <lineage>
        <taxon>Eukaryota</taxon>
        <taxon>Sar</taxon>
        <taxon>Stramenopiles</taxon>
        <taxon>Oomycota</taxon>
        <taxon>Saprolegniomycetes</taxon>
        <taxon>Saprolegniales</taxon>
        <taxon>Saprolegniaceae</taxon>
        <taxon>Saprolegnia</taxon>
    </lineage>
</organism>
<dbReference type="GO" id="GO:0005576">
    <property type="term" value="C:extracellular region"/>
    <property type="evidence" value="ECO:0007669"/>
    <property type="project" value="InterPro"/>
</dbReference>
<comment type="similarity">
    <text evidence="7">Belongs to the polysaccharide monooxygenase AA13 family.</text>
</comment>
<dbReference type="InterPro" id="IPR000254">
    <property type="entry name" value="CBD"/>
</dbReference>
<name>T0PY88_SAPDV</name>
<evidence type="ECO:0000259" key="10">
    <source>
        <dbReference type="PROSITE" id="PS51164"/>
    </source>
</evidence>
<keyword evidence="6" id="KW-0325">Glycoprotein</keyword>
<dbReference type="Proteomes" id="UP000030762">
    <property type="component" value="Unassembled WGS sequence"/>
</dbReference>
<gene>
    <name evidence="11" type="ORF">SDRG_16162</name>
</gene>
<feature type="region of interest" description="Disordered" evidence="8">
    <location>
        <begin position="210"/>
        <end position="308"/>
    </location>
</feature>
<evidence type="ECO:0000256" key="9">
    <source>
        <dbReference type="SAM" id="SignalP"/>
    </source>
</evidence>
<dbReference type="EMBL" id="JH767246">
    <property type="protein sequence ID" value="EQC26015.1"/>
    <property type="molecule type" value="Genomic_DNA"/>
</dbReference>
<dbReference type="GO" id="GO:0005975">
    <property type="term" value="P:carbohydrate metabolic process"/>
    <property type="evidence" value="ECO:0007669"/>
    <property type="project" value="InterPro"/>
</dbReference>
<evidence type="ECO:0000256" key="3">
    <source>
        <dbReference type="ARBA" id="ARBA00022729"/>
    </source>
</evidence>
<dbReference type="eggNOG" id="ENOG502QUC9">
    <property type="taxonomic scope" value="Eukaryota"/>
</dbReference>
<dbReference type="RefSeq" id="XP_008620583.1">
    <property type="nucleotide sequence ID" value="XM_008622361.1"/>
</dbReference>
<dbReference type="Pfam" id="PF00734">
    <property type="entry name" value="CBM_1"/>
    <property type="match status" value="1"/>
</dbReference>
<dbReference type="SUPFAM" id="SSF57180">
    <property type="entry name" value="Cellulose-binding domain"/>
    <property type="match status" value="1"/>
</dbReference>
<keyword evidence="2" id="KW-0479">Metal-binding</keyword>
<reference evidence="11 12" key="1">
    <citation type="submission" date="2012-04" db="EMBL/GenBank/DDBJ databases">
        <title>The Genome Sequence of Saprolegnia declina VS20.</title>
        <authorList>
            <consortium name="The Broad Institute Genome Sequencing Platform"/>
            <person name="Russ C."/>
            <person name="Nusbaum C."/>
            <person name="Tyler B."/>
            <person name="van West P."/>
            <person name="Dieguez-Uribeondo J."/>
            <person name="de Bruijn I."/>
            <person name="Tripathy S."/>
            <person name="Jiang R."/>
            <person name="Young S.K."/>
            <person name="Zeng Q."/>
            <person name="Gargeya S."/>
            <person name="Fitzgerald M."/>
            <person name="Haas B."/>
            <person name="Abouelleil A."/>
            <person name="Alvarado L."/>
            <person name="Arachchi H.M."/>
            <person name="Berlin A."/>
            <person name="Chapman S.B."/>
            <person name="Goldberg J."/>
            <person name="Griggs A."/>
            <person name="Gujja S."/>
            <person name="Hansen M."/>
            <person name="Howarth C."/>
            <person name="Imamovic A."/>
            <person name="Larimer J."/>
            <person name="McCowen C."/>
            <person name="Montmayeur A."/>
            <person name="Murphy C."/>
            <person name="Neiman D."/>
            <person name="Pearson M."/>
            <person name="Priest M."/>
            <person name="Roberts A."/>
            <person name="Saif S."/>
            <person name="Shea T."/>
            <person name="Sisk P."/>
            <person name="Sykes S."/>
            <person name="Wortman J."/>
            <person name="Nusbaum C."/>
            <person name="Birren B."/>
        </authorList>
    </citation>
    <scope>NUCLEOTIDE SEQUENCE [LARGE SCALE GENOMIC DNA]</scope>
    <source>
        <strain evidence="11 12">VS20</strain>
    </source>
</reference>
<keyword evidence="4" id="KW-0186">Copper</keyword>
<feature type="domain" description="CBM1" evidence="10">
    <location>
        <begin position="301"/>
        <end position="337"/>
    </location>
</feature>
<evidence type="ECO:0000256" key="8">
    <source>
        <dbReference type="SAM" id="MobiDB-lite"/>
    </source>
</evidence>
<evidence type="ECO:0000313" key="11">
    <source>
        <dbReference type="EMBL" id="EQC26015.1"/>
    </source>
</evidence>
<keyword evidence="5" id="KW-1015">Disulfide bond</keyword>
<dbReference type="PANTHER" id="PTHR36575">
    <property type="entry name" value="BINDING PROTEIN, PUTATIVE (AFU_ORTHOLOGUE AFUA_1G14430)-RELATED"/>
    <property type="match status" value="1"/>
</dbReference>
<dbReference type="OMA" id="HITANHQ"/>
<dbReference type="InParanoid" id="T0PY88"/>
<dbReference type="InterPro" id="IPR035971">
    <property type="entry name" value="CBD_sf"/>
</dbReference>
<proteinExistence type="inferred from homology"/>
<dbReference type="InterPro" id="IPR052282">
    <property type="entry name" value="Starch-active_LPMO"/>
</dbReference>
<dbReference type="InterPro" id="IPR004302">
    <property type="entry name" value="Cellulose/chitin-bd_N"/>
</dbReference>
<keyword evidence="3 9" id="KW-0732">Signal</keyword>
<sequence length="342" mass="36547">MKLIATTLLLAAAISNVEAHGRLVKPPHRGYIGKLPQFKDYVPTDYSDHGLNGGGIEGTKGGQHGICGDPYNGNRAHETGGVYGLFPTHGAKVIGECYAPGATVDLQVQITANHKGYFEFGLCKLNSKGDKETEECFQTLSQPNGEKQWQLPAGADFFKMQYKLPSDVKCDGDSHCVLRWWYVGGNNPGVGINGQEQFWNCADIYISDSCGSDPKPSPSSQHPTPAPSSAKPTSAPSDAPTSKPSNVPSPTTEEPCDPTTAKPIPSKTPSPKPTSKTPVHPTTKPTVKPTTKPTSKPNSGGGKKVWEQCGGKDYTGSTECVGGSTCVKQDEWYSQCVPKRLR</sequence>
<accession>T0PY88</accession>
<dbReference type="AlphaFoldDB" id="T0PY88"/>
<dbReference type="Pfam" id="PF03067">
    <property type="entry name" value="LPMO_10"/>
    <property type="match status" value="1"/>
</dbReference>
<dbReference type="PROSITE" id="PS51164">
    <property type="entry name" value="CBM1_2"/>
    <property type="match status" value="1"/>
</dbReference>
<dbReference type="GO" id="GO:0046872">
    <property type="term" value="F:metal ion binding"/>
    <property type="evidence" value="ECO:0007669"/>
    <property type="project" value="UniProtKB-KW"/>
</dbReference>
<dbReference type="VEuPathDB" id="FungiDB:SDRG_16162"/>
<evidence type="ECO:0000256" key="6">
    <source>
        <dbReference type="ARBA" id="ARBA00023180"/>
    </source>
</evidence>
<dbReference type="SMART" id="SM00236">
    <property type="entry name" value="fCBD"/>
    <property type="match status" value="1"/>
</dbReference>
<evidence type="ECO:0000256" key="7">
    <source>
        <dbReference type="ARBA" id="ARBA00034311"/>
    </source>
</evidence>
<comment type="cofactor">
    <cofactor evidence="1">
        <name>Cu(2+)</name>
        <dbReference type="ChEBI" id="CHEBI:29036"/>
    </cofactor>
</comment>
<evidence type="ECO:0000256" key="5">
    <source>
        <dbReference type="ARBA" id="ARBA00023157"/>
    </source>
</evidence>
<dbReference type="OrthoDB" id="72782at2759"/>
<protein>
    <recommendedName>
        <fullName evidence="10">CBM1 domain-containing protein</fullName>
    </recommendedName>
</protein>
<feature type="chain" id="PRO_5004569321" description="CBM1 domain-containing protein" evidence="9">
    <location>
        <begin position="20"/>
        <end position="342"/>
    </location>
</feature>
<dbReference type="PANTHER" id="PTHR36575:SF2">
    <property type="entry name" value="CHITIN-BINDING TYPE-4 DOMAIN-CONTAINING PROTEIN-RELATED"/>
    <property type="match status" value="1"/>
</dbReference>